<proteinExistence type="predicted"/>
<evidence type="ECO:0000313" key="8">
    <source>
        <dbReference type="Proteomes" id="UP000193067"/>
    </source>
</evidence>
<keyword evidence="2" id="KW-0805">Transcription regulation</keyword>
<dbReference type="Proteomes" id="UP000193067">
    <property type="component" value="Unassembled WGS sequence"/>
</dbReference>
<dbReference type="GO" id="GO:0000978">
    <property type="term" value="F:RNA polymerase II cis-regulatory region sequence-specific DNA binding"/>
    <property type="evidence" value="ECO:0007669"/>
    <property type="project" value="TreeGrafter"/>
</dbReference>
<feature type="compositionally biased region" description="Low complexity" evidence="6">
    <location>
        <begin position="499"/>
        <end position="522"/>
    </location>
</feature>
<keyword evidence="5" id="KW-0539">Nucleus</keyword>
<sequence length="574" mass="59546">MALFSAQESVYLSSFLSTVDLDSSINNDGQIDPGLADQIPHLQGSEALAKATKDLMALDVPVTSPSSLSSASNSAAAAASSSSTAHPALHPSASSPPSYWPSLPPGDRPGSSSTQHTSKFSQGPGRSSSPAHYLPPRRLSTTIAPSESLRSASQADRSVFQQQHQQIAPLRGFDHASSSSSSAAYALPPISTTGLPNGLTSRPSAIYSASAPSVLSQQQQSSTGSAKRPLPASAEPATDPSSSKRARPSPSSSAFPSAPTPTRADSARSSGATARRDSSSASGQRSPASASGPSSKAQDKAKARDKAGGSGAGGGGGGGNKGTLLSPSQKRANHIQSEQKRRANIRRGYEALCEAVPALREAIRAEEERERAAANEDADAKGKGRAAGGAAEKGRKKRKGEGEKADGRAGPRSENVVLQKSASFPPPRCCCRCLRPPALLSFLHSRTERGARTMFSLTHRPLHTPHPPHTWPYTDAILQRSTTSPRSCPNAPRSRSACTSPAASSRSGTPPRARTRATSTRTACRCGSASGAAGWTSSTRTSARAMARARRARARAARRKGSVDVPGWVGVRYA</sequence>
<evidence type="ECO:0000256" key="3">
    <source>
        <dbReference type="ARBA" id="ARBA00023125"/>
    </source>
</evidence>
<feature type="compositionally biased region" description="Polar residues" evidence="6">
    <location>
        <begin position="210"/>
        <end position="225"/>
    </location>
</feature>
<dbReference type="Gene3D" id="4.10.280.10">
    <property type="entry name" value="Helix-loop-helix DNA-binding domain"/>
    <property type="match status" value="1"/>
</dbReference>
<feature type="compositionally biased region" description="Basic and acidic residues" evidence="6">
    <location>
        <begin position="297"/>
        <end position="307"/>
    </location>
</feature>
<dbReference type="GO" id="GO:0000981">
    <property type="term" value="F:DNA-binding transcription factor activity, RNA polymerase II-specific"/>
    <property type="evidence" value="ECO:0007669"/>
    <property type="project" value="TreeGrafter"/>
</dbReference>
<feature type="compositionally biased region" description="Basic and acidic residues" evidence="6">
    <location>
        <begin position="370"/>
        <end position="382"/>
    </location>
</feature>
<dbReference type="SUPFAM" id="SSF47459">
    <property type="entry name" value="HLH, helix-loop-helix DNA-binding domain"/>
    <property type="match status" value="1"/>
</dbReference>
<dbReference type="InterPro" id="IPR052207">
    <property type="entry name" value="Max-like/E-box_TFs"/>
</dbReference>
<dbReference type="EMBL" id="KZ084090">
    <property type="protein sequence ID" value="OSD06428.1"/>
    <property type="molecule type" value="Genomic_DNA"/>
</dbReference>
<dbReference type="InterPro" id="IPR036638">
    <property type="entry name" value="HLH_DNA-bd_sf"/>
</dbReference>
<name>A0A1Y2IZ91_TRAC3</name>
<accession>A0A1Y2IZ91</accession>
<organism evidence="7 8">
    <name type="scientific">Trametes coccinea (strain BRFM310)</name>
    <name type="common">Pycnoporus coccineus</name>
    <dbReference type="NCBI Taxonomy" id="1353009"/>
    <lineage>
        <taxon>Eukaryota</taxon>
        <taxon>Fungi</taxon>
        <taxon>Dikarya</taxon>
        <taxon>Basidiomycota</taxon>
        <taxon>Agaricomycotina</taxon>
        <taxon>Agaricomycetes</taxon>
        <taxon>Polyporales</taxon>
        <taxon>Polyporaceae</taxon>
        <taxon>Trametes</taxon>
    </lineage>
</organism>
<feature type="compositionally biased region" description="Polar residues" evidence="6">
    <location>
        <begin position="323"/>
        <end position="336"/>
    </location>
</feature>
<feature type="region of interest" description="Disordered" evidence="6">
    <location>
        <begin position="481"/>
        <end position="522"/>
    </location>
</feature>
<dbReference type="OrthoDB" id="5778525at2759"/>
<keyword evidence="3" id="KW-0238">DNA-binding</keyword>
<evidence type="ECO:0000256" key="5">
    <source>
        <dbReference type="ARBA" id="ARBA00023242"/>
    </source>
</evidence>
<dbReference type="AlphaFoldDB" id="A0A1Y2IZ91"/>
<feature type="compositionally biased region" description="Polar residues" evidence="6">
    <location>
        <begin position="110"/>
        <end position="130"/>
    </location>
</feature>
<dbReference type="GO" id="GO:0005634">
    <property type="term" value="C:nucleus"/>
    <property type="evidence" value="ECO:0007669"/>
    <property type="project" value="UniProtKB-SubCell"/>
</dbReference>
<evidence type="ECO:0000256" key="2">
    <source>
        <dbReference type="ARBA" id="ARBA00023015"/>
    </source>
</evidence>
<feature type="region of interest" description="Disordered" evidence="6">
    <location>
        <begin position="370"/>
        <end position="416"/>
    </location>
</feature>
<keyword evidence="4" id="KW-0804">Transcription</keyword>
<feature type="compositionally biased region" description="Low complexity" evidence="6">
    <location>
        <begin position="240"/>
        <end position="264"/>
    </location>
</feature>
<evidence type="ECO:0008006" key="9">
    <source>
        <dbReference type="Google" id="ProtNLM"/>
    </source>
</evidence>
<evidence type="ECO:0000256" key="1">
    <source>
        <dbReference type="ARBA" id="ARBA00004123"/>
    </source>
</evidence>
<dbReference type="PANTHER" id="PTHR15741">
    <property type="entry name" value="BASIC HELIX-LOOP-HELIX ZIP TRANSCRIPTION FACTOR"/>
    <property type="match status" value="1"/>
</dbReference>
<dbReference type="STRING" id="1353009.A0A1Y2IZ91"/>
<feature type="region of interest" description="Disordered" evidence="6">
    <location>
        <begin position="210"/>
        <end position="344"/>
    </location>
</feature>
<evidence type="ECO:0000256" key="4">
    <source>
        <dbReference type="ARBA" id="ARBA00023163"/>
    </source>
</evidence>
<gene>
    <name evidence="7" type="ORF">PYCCODRAFT_931513</name>
</gene>
<feature type="region of interest" description="Disordered" evidence="6">
    <location>
        <begin position="147"/>
        <end position="166"/>
    </location>
</feature>
<feature type="compositionally biased region" description="Low complexity" evidence="6">
    <location>
        <begin position="279"/>
        <end position="296"/>
    </location>
</feature>
<keyword evidence="8" id="KW-1185">Reference proteome</keyword>
<evidence type="ECO:0000313" key="7">
    <source>
        <dbReference type="EMBL" id="OSD06428.1"/>
    </source>
</evidence>
<feature type="compositionally biased region" description="Pro residues" evidence="6">
    <location>
        <begin position="98"/>
        <end position="107"/>
    </location>
</feature>
<evidence type="ECO:0000256" key="6">
    <source>
        <dbReference type="SAM" id="MobiDB-lite"/>
    </source>
</evidence>
<dbReference type="PANTHER" id="PTHR15741:SF27">
    <property type="entry name" value="TRANSCRIPTION FACTOR AP-4"/>
    <property type="match status" value="1"/>
</dbReference>
<feature type="compositionally biased region" description="Gly residues" evidence="6">
    <location>
        <begin position="308"/>
        <end position="321"/>
    </location>
</feature>
<dbReference type="GO" id="GO:0046983">
    <property type="term" value="F:protein dimerization activity"/>
    <property type="evidence" value="ECO:0007669"/>
    <property type="project" value="InterPro"/>
</dbReference>
<protein>
    <recommendedName>
        <fullName evidence="9">BHLH domain-containing protein</fullName>
    </recommendedName>
</protein>
<feature type="compositionally biased region" description="Low complexity" evidence="6">
    <location>
        <begin position="82"/>
        <end position="97"/>
    </location>
</feature>
<comment type="subcellular location">
    <subcellularLocation>
        <location evidence="1">Nucleus</location>
    </subcellularLocation>
</comment>
<feature type="compositionally biased region" description="Basic and acidic residues" evidence="6">
    <location>
        <begin position="400"/>
        <end position="411"/>
    </location>
</feature>
<reference evidence="7 8" key="1">
    <citation type="journal article" date="2015" name="Biotechnol. Biofuels">
        <title>Enhanced degradation of softwood versus hardwood by the white-rot fungus Pycnoporus coccineus.</title>
        <authorList>
            <person name="Couturier M."/>
            <person name="Navarro D."/>
            <person name="Chevret D."/>
            <person name="Henrissat B."/>
            <person name="Piumi F."/>
            <person name="Ruiz-Duenas F.J."/>
            <person name="Martinez A.T."/>
            <person name="Grigoriev I.V."/>
            <person name="Riley R."/>
            <person name="Lipzen A."/>
            <person name="Berrin J.G."/>
            <person name="Master E.R."/>
            <person name="Rosso M.N."/>
        </authorList>
    </citation>
    <scope>NUCLEOTIDE SEQUENCE [LARGE SCALE GENOMIC DNA]</scope>
    <source>
        <strain evidence="7 8">BRFM310</strain>
    </source>
</reference>
<feature type="region of interest" description="Disordered" evidence="6">
    <location>
        <begin position="82"/>
        <end position="137"/>
    </location>
</feature>